<dbReference type="InterPro" id="IPR036388">
    <property type="entry name" value="WH-like_DNA-bd_sf"/>
</dbReference>
<proteinExistence type="predicted"/>
<accession>A0A812F301</accession>
<feature type="domain" description="ArnR1-like winged helix-turn-helix" evidence="1">
    <location>
        <begin position="8"/>
        <end position="84"/>
    </location>
</feature>
<organism evidence="2 3">
    <name type="scientific">Candidatus Nitrosotenuis uzonensis</name>
    <dbReference type="NCBI Taxonomy" id="1407055"/>
    <lineage>
        <taxon>Archaea</taxon>
        <taxon>Nitrososphaerota</taxon>
        <taxon>Candidatus Nitrosotenuis</taxon>
    </lineage>
</organism>
<dbReference type="SUPFAM" id="SSF46785">
    <property type="entry name" value="Winged helix' DNA-binding domain"/>
    <property type="match status" value="1"/>
</dbReference>
<comment type="caution">
    <text evidence="2">The sequence shown here is derived from an EMBL/GenBank/DDBJ whole genome shotgun (WGS) entry which is preliminary data.</text>
</comment>
<dbReference type="Pfam" id="PF14947">
    <property type="entry name" value="HTH_45"/>
    <property type="match status" value="1"/>
</dbReference>
<protein>
    <recommendedName>
        <fullName evidence="1">ArnR1-like winged helix-turn-helix domain-containing protein</fullName>
    </recommendedName>
</protein>
<name>A0A812F301_9ARCH</name>
<evidence type="ECO:0000313" key="2">
    <source>
        <dbReference type="EMBL" id="CAE6497039.1"/>
    </source>
</evidence>
<evidence type="ECO:0000259" key="1">
    <source>
        <dbReference type="Pfam" id="PF14947"/>
    </source>
</evidence>
<sequence>MTVTKGYRDKIYIVKDIIVLLAQHGHLNQTTLVSYSGLNLKKHKHILEELESNGMIAKSIVEDGKRIITIYKVTSKGLEFCRNIIEPYEELFPRKPSGTQNNLLIILI</sequence>
<dbReference type="AlphaFoldDB" id="A0A812F301"/>
<dbReference type="Proteomes" id="UP000655759">
    <property type="component" value="Unassembled WGS sequence"/>
</dbReference>
<dbReference type="InterPro" id="IPR038723">
    <property type="entry name" value="ArnR1-like_HTH"/>
</dbReference>
<gene>
    <name evidence="2" type="ORF">NUZ5A_50623</name>
</gene>
<dbReference type="RefSeq" id="WP_205099702.1">
    <property type="nucleotide sequence ID" value="NZ_CAJNAQ010000005.1"/>
</dbReference>
<dbReference type="Gene3D" id="1.10.10.10">
    <property type="entry name" value="Winged helix-like DNA-binding domain superfamily/Winged helix DNA-binding domain"/>
    <property type="match status" value="1"/>
</dbReference>
<dbReference type="EMBL" id="CAJNAQ010000005">
    <property type="protein sequence ID" value="CAE6497039.1"/>
    <property type="molecule type" value="Genomic_DNA"/>
</dbReference>
<reference evidence="2" key="1">
    <citation type="submission" date="2021-02" db="EMBL/GenBank/DDBJ databases">
        <authorList>
            <person name="Han P."/>
        </authorList>
    </citation>
    <scope>NUCLEOTIDE SEQUENCE</scope>
    <source>
        <strain evidence="2">Candidatus Nitrosotenuis uzonensis 5A</strain>
    </source>
</reference>
<dbReference type="InterPro" id="IPR036390">
    <property type="entry name" value="WH_DNA-bd_sf"/>
</dbReference>
<evidence type="ECO:0000313" key="3">
    <source>
        <dbReference type="Proteomes" id="UP000655759"/>
    </source>
</evidence>